<feature type="transmembrane region" description="Helical" evidence="1">
    <location>
        <begin position="135"/>
        <end position="154"/>
    </location>
</feature>
<organism evidence="2 3">
    <name type="scientific">Pseudomonas fragi</name>
    <dbReference type="NCBI Taxonomy" id="296"/>
    <lineage>
        <taxon>Bacteria</taxon>
        <taxon>Pseudomonadati</taxon>
        <taxon>Pseudomonadota</taxon>
        <taxon>Gammaproteobacteria</taxon>
        <taxon>Pseudomonadales</taxon>
        <taxon>Pseudomonadaceae</taxon>
        <taxon>Pseudomonas</taxon>
    </lineage>
</organism>
<dbReference type="RefSeq" id="WP_095041441.1">
    <property type="nucleotide sequence ID" value="NZ_JAAEBQ010000001.1"/>
</dbReference>
<name>A0A9Q5B4Q6_PSEFR</name>
<sequence length="247" mass="28582">MKLFCKPKALIHYSKVSVSDFQQRLFKVNTQGRLYTLDLFDHSPGHTTASISHRCVLIFTDKALDKFELHPWFTLLGFKCFNGQYWTRKVGDVTWSSNDQRIHGNVIHIRDIQIVPIRSKRRARCQSLKINTRRLFDWGLISFLLAVWGVYLFARNDSRVAAVMDTVNHCVQHYYHWGVVLWSLAYLVASAWASKTFYASRVSFTRDLVALGLVRTAARYVPDTDCLCYKATALLSRAVARIRSLWS</sequence>
<dbReference type="AlphaFoldDB" id="A0A9Q5B4Q6"/>
<keyword evidence="1" id="KW-0472">Membrane</keyword>
<evidence type="ECO:0000256" key="1">
    <source>
        <dbReference type="SAM" id="Phobius"/>
    </source>
</evidence>
<proteinExistence type="predicted"/>
<keyword evidence="1" id="KW-1133">Transmembrane helix</keyword>
<protein>
    <submittedName>
        <fullName evidence="2">Uncharacterized protein</fullName>
    </submittedName>
</protein>
<feature type="transmembrane region" description="Helical" evidence="1">
    <location>
        <begin position="174"/>
        <end position="193"/>
    </location>
</feature>
<dbReference type="EMBL" id="JAAQYX010000022">
    <property type="protein sequence ID" value="NNB50731.1"/>
    <property type="molecule type" value="Genomic_DNA"/>
</dbReference>
<gene>
    <name evidence="2" type="ORF">HBN89_15860</name>
</gene>
<evidence type="ECO:0000313" key="2">
    <source>
        <dbReference type="EMBL" id="NNB50731.1"/>
    </source>
</evidence>
<accession>A0A9Q5B4Q6</accession>
<evidence type="ECO:0000313" key="3">
    <source>
        <dbReference type="Proteomes" id="UP000564604"/>
    </source>
</evidence>
<keyword evidence="1" id="KW-0812">Transmembrane</keyword>
<comment type="caution">
    <text evidence="2">The sequence shown here is derived from an EMBL/GenBank/DDBJ whole genome shotgun (WGS) entry which is preliminary data.</text>
</comment>
<reference evidence="2 3" key="1">
    <citation type="journal article" date="2020" name="Front. Microbiol.">
        <title>Genetic Organization of the aprX-lipA2 Operon Affects the Proteolytic Potential of Pseudomonas Species in Milk.</title>
        <authorList>
            <person name="Maier C."/>
            <person name="Huptas C."/>
            <person name="von Neubeck M."/>
            <person name="Scherer S."/>
            <person name="Wenning M."/>
            <person name="Lucking G."/>
        </authorList>
    </citation>
    <scope>NUCLEOTIDE SEQUENCE [LARGE SCALE GENOMIC DNA]</scope>
    <source>
        <strain evidence="2 3">WS 5094</strain>
    </source>
</reference>
<dbReference type="Proteomes" id="UP000564604">
    <property type="component" value="Unassembled WGS sequence"/>
</dbReference>